<sequence>MPYPHDSPPVSYIPPSPSSSRRRPSISNPMGWLSRSSTQSSVTSIKTTRISEPKLILHDLMSPRAGMLGSGATVVGTPEEALRDTKANFESAEETAQGQEIEYTPAYAAESSSEDEDEIPSPIDSPPLPPIPAETKQDAVEPTTPHPFTFPPRSGRVPPSSTPRPTLRPARDSVESVPAIPSTTIPIPVVVPFKAILISDAPAPTVDRTKVIVSLETCTATYRTTIDTLTSRPSHLATYIQSYFARPRFDSTASSVYSTASAEDLSVYRRHLVSQGHMSQASTSLNIFLDRPSEPYPHILNYLRTPEPTEGPEVLPPRAAQVGLDALLELRDEAAYLGLDNLQRLCAEEINLRRRIRPRTPRTHSSERSIPSMHGSVSSLHTLLEKSEPETPQHVRSLSKDSGVDEMGQHATPTPDLIAGRRVRSQPRYNSLRPPPAGWI</sequence>
<evidence type="ECO:0000313" key="2">
    <source>
        <dbReference type="EMBL" id="KAF7301720.1"/>
    </source>
</evidence>
<keyword evidence="3" id="KW-1185">Reference proteome</keyword>
<feature type="region of interest" description="Disordered" evidence="1">
    <location>
        <begin position="88"/>
        <end position="175"/>
    </location>
</feature>
<feature type="compositionally biased region" description="Basic and acidic residues" evidence="1">
    <location>
        <begin position="383"/>
        <end position="403"/>
    </location>
</feature>
<dbReference type="GeneID" id="59346592"/>
<dbReference type="InterPro" id="IPR011333">
    <property type="entry name" value="SKP1/BTB/POZ_sf"/>
</dbReference>
<feature type="region of interest" description="Disordered" evidence="1">
    <location>
        <begin position="1"/>
        <end position="48"/>
    </location>
</feature>
<feature type="compositionally biased region" description="Pro residues" evidence="1">
    <location>
        <begin position="1"/>
        <end position="17"/>
    </location>
</feature>
<protein>
    <submittedName>
        <fullName evidence="2">Uncharacterized protein</fullName>
    </submittedName>
</protein>
<feature type="compositionally biased region" description="Low complexity" evidence="1">
    <location>
        <begin position="151"/>
        <end position="168"/>
    </location>
</feature>
<dbReference type="SUPFAM" id="SSF54695">
    <property type="entry name" value="POZ domain"/>
    <property type="match status" value="1"/>
</dbReference>
<evidence type="ECO:0000256" key="1">
    <source>
        <dbReference type="SAM" id="MobiDB-lite"/>
    </source>
</evidence>
<organism evidence="2 3">
    <name type="scientific">Mycena indigotica</name>
    <dbReference type="NCBI Taxonomy" id="2126181"/>
    <lineage>
        <taxon>Eukaryota</taxon>
        <taxon>Fungi</taxon>
        <taxon>Dikarya</taxon>
        <taxon>Basidiomycota</taxon>
        <taxon>Agaricomycotina</taxon>
        <taxon>Agaricomycetes</taxon>
        <taxon>Agaricomycetidae</taxon>
        <taxon>Agaricales</taxon>
        <taxon>Marasmiineae</taxon>
        <taxon>Mycenaceae</taxon>
        <taxon>Mycena</taxon>
    </lineage>
</organism>
<dbReference type="OrthoDB" id="3363734at2759"/>
<gene>
    <name evidence="2" type="ORF">MIND_00737600</name>
</gene>
<dbReference type="Gene3D" id="3.30.710.10">
    <property type="entry name" value="Potassium Channel Kv1.1, Chain A"/>
    <property type="match status" value="1"/>
</dbReference>
<name>A0A8H6SPQ8_9AGAR</name>
<feature type="compositionally biased region" description="Low complexity" evidence="1">
    <location>
        <begin position="25"/>
        <end position="48"/>
    </location>
</feature>
<feature type="region of interest" description="Disordered" evidence="1">
    <location>
        <begin position="357"/>
        <end position="440"/>
    </location>
</feature>
<comment type="caution">
    <text evidence="2">The sequence shown here is derived from an EMBL/GenBank/DDBJ whole genome shotgun (WGS) entry which is preliminary data.</text>
</comment>
<dbReference type="AlphaFoldDB" id="A0A8H6SPQ8"/>
<accession>A0A8H6SPQ8</accession>
<reference evidence="2" key="1">
    <citation type="submission" date="2020-05" db="EMBL/GenBank/DDBJ databases">
        <title>Mycena genomes resolve the evolution of fungal bioluminescence.</title>
        <authorList>
            <person name="Tsai I.J."/>
        </authorList>
    </citation>
    <scope>NUCLEOTIDE SEQUENCE</scope>
    <source>
        <strain evidence="2">171206Taipei</strain>
    </source>
</reference>
<feature type="compositionally biased region" description="Pro residues" evidence="1">
    <location>
        <begin position="123"/>
        <end position="132"/>
    </location>
</feature>
<dbReference type="EMBL" id="JACAZF010000006">
    <property type="protein sequence ID" value="KAF7301720.1"/>
    <property type="molecule type" value="Genomic_DNA"/>
</dbReference>
<proteinExistence type="predicted"/>
<dbReference type="RefSeq" id="XP_037219720.1">
    <property type="nucleotide sequence ID" value="XM_037364076.1"/>
</dbReference>
<evidence type="ECO:0000313" key="3">
    <source>
        <dbReference type="Proteomes" id="UP000636479"/>
    </source>
</evidence>
<dbReference type="Proteomes" id="UP000636479">
    <property type="component" value="Unassembled WGS sequence"/>
</dbReference>